<feature type="compositionally biased region" description="Basic and acidic residues" evidence="1">
    <location>
        <begin position="107"/>
        <end position="122"/>
    </location>
</feature>
<dbReference type="eggNOG" id="ENOG502QQ6A">
    <property type="taxonomic scope" value="Eukaryota"/>
</dbReference>
<dbReference type="GO" id="GO:0051301">
    <property type="term" value="P:cell division"/>
    <property type="evidence" value="ECO:0007669"/>
    <property type="project" value="InterPro"/>
</dbReference>
<dbReference type="PANTHER" id="PTHR14778">
    <property type="entry name" value="KINETOCHORE-ASSOCIATED PROTEIN DSN1 HOMOLOG"/>
    <property type="match status" value="1"/>
</dbReference>
<dbReference type="PANTHER" id="PTHR14778:SF2">
    <property type="entry name" value="KINETOCHORE-ASSOCIATED PROTEIN DSN1 HOMOLOG"/>
    <property type="match status" value="1"/>
</dbReference>
<dbReference type="GO" id="GO:0000922">
    <property type="term" value="C:spindle pole"/>
    <property type="evidence" value="ECO:0007669"/>
    <property type="project" value="EnsemblFungi"/>
</dbReference>
<dbReference type="GO" id="GO:0051455">
    <property type="term" value="P:spindle attachment to meiosis I kinetochore"/>
    <property type="evidence" value="ECO:0007669"/>
    <property type="project" value="EnsemblFungi"/>
</dbReference>
<name>G8BRC9_TETPH</name>
<feature type="compositionally biased region" description="Polar residues" evidence="1">
    <location>
        <begin position="215"/>
        <end position="225"/>
    </location>
</feature>
<reference evidence="2 3" key="1">
    <citation type="journal article" date="2011" name="Proc. Natl. Acad. Sci. U.S.A.">
        <title>Evolutionary erosion of yeast sex chromosomes by mating-type switching accidents.</title>
        <authorList>
            <person name="Gordon J.L."/>
            <person name="Armisen D."/>
            <person name="Proux-Wera E."/>
            <person name="Oheigeartaigh S.S."/>
            <person name="Byrne K.P."/>
            <person name="Wolfe K.H."/>
        </authorList>
    </citation>
    <scope>NUCLEOTIDE SEQUENCE [LARGE SCALE GENOMIC DNA]</scope>
    <source>
        <strain evidence="3">ATCC 24235 / CBS 4417 / NBRC 1672 / NRRL Y-8282 / UCD 70-5</strain>
    </source>
</reference>
<dbReference type="AlphaFoldDB" id="G8BRC9"/>
<proteinExistence type="predicted"/>
<feature type="region of interest" description="Disordered" evidence="1">
    <location>
        <begin position="214"/>
        <end position="239"/>
    </location>
</feature>
<dbReference type="KEGG" id="tpf:TPHA_0C01490"/>
<sequence>MPKSRSLDLKPIYPLRMETIPLSDKVKELSGSSQSATNVNIFNEGEAHSSENRAKTYESDDSFKFKRHKSNQKSGVPTLGERLDNFQDIQKAKWMENFNSSMPEYQNNRDDTNSDNGVDKRSSQNFKGAHTPSQQPYVPYVYYYPVPSSSYPMLPYNSPQMHENVENPQMRNGASVPMYYAPQPGYYPEQPYMFSQDSNVQNRLMPAPQLFPQYHSMNPNSQLSQKSKDRRKSIADQRGRRVSRIFTQDEHLGIISPHKDVPAQDFYRHIGNSSFGRDLQIRQLFNWCSIRSLHNLEKEADPKYDSDKRNRNGMKNEIRNYDDSKIIAISILKEFVNDLRKDKININWDDTMQDNSDDDYSAIEGDDIDSTFDEHIFDDTEDIIKTGNNAKKEIKKSAKRRSRKDKKEKVKIANIKNIENQRNLNLLDSKIDKYKLEMDNWSDTLKSQDWEAEWDALEKEVELMANDENMMSDAENLPFQIFEDKFFSQIDKLSSHAILLEATTKALSELTMSKTEMLSHEFNKHNSFDKTELNSKALLMELSNALNK</sequence>
<feature type="compositionally biased region" description="Basic and acidic residues" evidence="1">
    <location>
        <begin position="45"/>
        <end position="64"/>
    </location>
</feature>
<feature type="region of interest" description="Disordered" evidence="1">
    <location>
        <begin position="101"/>
        <end position="132"/>
    </location>
</feature>
<dbReference type="OMA" id="PYMYYYP"/>
<dbReference type="InterPro" id="IPR013218">
    <property type="entry name" value="Dsn1/Mis13"/>
</dbReference>
<feature type="compositionally biased region" description="Polar residues" evidence="1">
    <location>
        <begin position="30"/>
        <end position="41"/>
    </location>
</feature>
<dbReference type="OrthoDB" id="3364649at2759"/>
<dbReference type="GO" id="GO:0005634">
    <property type="term" value="C:nucleus"/>
    <property type="evidence" value="ECO:0007669"/>
    <property type="project" value="EnsemblFungi"/>
</dbReference>
<protein>
    <submittedName>
        <fullName evidence="2">Uncharacterized protein</fullName>
    </submittedName>
</protein>
<dbReference type="EMBL" id="HE612858">
    <property type="protein sequence ID" value="CCE62305.1"/>
    <property type="molecule type" value="Genomic_DNA"/>
</dbReference>
<dbReference type="GeneID" id="11535223"/>
<dbReference type="HOGENOM" id="CLU_022497_1_0_1"/>
<accession>G8BRC9</accession>
<dbReference type="Pfam" id="PF08202">
    <property type="entry name" value="MIS13"/>
    <property type="match status" value="1"/>
</dbReference>
<organism evidence="2 3">
    <name type="scientific">Tetrapisispora phaffii (strain ATCC 24235 / CBS 4417 / NBRC 1672 / NRRL Y-8282 / UCD 70-5)</name>
    <name type="common">Yeast</name>
    <name type="synonym">Fabospora phaffii</name>
    <dbReference type="NCBI Taxonomy" id="1071381"/>
    <lineage>
        <taxon>Eukaryota</taxon>
        <taxon>Fungi</taxon>
        <taxon>Dikarya</taxon>
        <taxon>Ascomycota</taxon>
        <taxon>Saccharomycotina</taxon>
        <taxon>Saccharomycetes</taxon>
        <taxon>Saccharomycetales</taxon>
        <taxon>Saccharomycetaceae</taxon>
        <taxon>Tetrapisispora</taxon>
    </lineage>
</organism>
<dbReference type="GO" id="GO:0000444">
    <property type="term" value="C:MIS12/MIND type complex"/>
    <property type="evidence" value="ECO:0007669"/>
    <property type="project" value="EnsemblFungi"/>
</dbReference>
<evidence type="ECO:0000256" key="1">
    <source>
        <dbReference type="SAM" id="MobiDB-lite"/>
    </source>
</evidence>
<evidence type="ECO:0000313" key="3">
    <source>
        <dbReference type="Proteomes" id="UP000005666"/>
    </source>
</evidence>
<dbReference type="RefSeq" id="XP_003684739.1">
    <property type="nucleotide sequence ID" value="XM_003684691.1"/>
</dbReference>
<dbReference type="GO" id="GO:0051754">
    <property type="term" value="P:meiotic sister chromatid cohesion, centromeric"/>
    <property type="evidence" value="ECO:0007669"/>
    <property type="project" value="EnsemblFungi"/>
</dbReference>
<gene>
    <name evidence="2" type="primary">TPHA0C01490</name>
    <name evidence="2" type="ordered locus">TPHA_0C01490</name>
</gene>
<feature type="region of interest" description="Disordered" evidence="1">
    <location>
        <begin position="28"/>
        <end position="83"/>
    </location>
</feature>
<evidence type="ECO:0000313" key="2">
    <source>
        <dbReference type="EMBL" id="CCE62305.1"/>
    </source>
</evidence>
<keyword evidence="3" id="KW-1185">Reference proteome</keyword>
<dbReference type="STRING" id="1071381.G8BRC9"/>
<dbReference type="Proteomes" id="UP000005666">
    <property type="component" value="Chromosome 3"/>
</dbReference>